<evidence type="ECO:0000256" key="1">
    <source>
        <dbReference type="SAM" id="SignalP"/>
    </source>
</evidence>
<organism evidence="2 3">
    <name type="scientific">Lacibacter luteus</name>
    <dbReference type="NCBI Taxonomy" id="2508719"/>
    <lineage>
        <taxon>Bacteria</taxon>
        <taxon>Pseudomonadati</taxon>
        <taxon>Bacteroidota</taxon>
        <taxon>Chitinophagia</taxon>
        <taxon>Chitinophagales</taxon>
        <taxon>Chitinophagaceae</taxon>
        <taxon>Lacibacter</taxon>
    </lineage>
</organism>
<feature type="signal peptide" evidence="1">
    <location>
        <begin position="1"/>
        <end position="19"/>
    </location>
</feature>
<feature type="chain" id="PRO_5020186110" evidence="1">
    <location>
        <begin position="20"/>
        <end position="173"/>
    </location>
</feature>
<dbReference type="EMBL" id="SDHW01000002">
    <property type="protein sequence ID" value="RXK60470.1"/>
    <property type="molecule type" value="Genomic_DNA"/>
</dbReference>
<dbReference type="Proteomes" id="UP000290204">
    <property type="component" value="Unassembled WGS sequence"/>
</dbReference>
<proteinExistence type="predicted"/>
<evidence type="ECO:0000313" key="2">
    <source>
        <dbReference type="EMBL" id="RXK60470.1"/>
    </source>
</evidence>
<name>A0A4Q1CIN3_9BACT</name>
<accession>A0A4Q1CIN3</accession>
<keyword evidence="3" id="KW-1185">Reference proteome</keyword>
<dbReference type="OrthoDB" id="663643at2"/>
<reference evidence="2 3" key="1">
    <citation type="submission" date="2019-01" db="EMBL/GenBank/DDBJ databases">
        <title>Lacibacter sp. strain TTM-7.</title>
        <authorList>
            <person name="Chen W.-M."/>
        </authorList>
    </citation>
    <scope>NUCLEOTIDE SEQUENCE [LARGE SCALE GENOMIC DNA]</scope>
    <source>
        <strain evidence="2 3">TTM-7</strain>
    </source>
</reference>
<sequence length="173" mass="20201">MMKQFLMLFLLFNCGKAIAQLTVQAKQIESSCKLIDKDSSLQKKVYEQEEFMDHVTDNGASLTVYYKNGTVYRITEWVGLSSYVVIMDYYFLSGKLVYVRDEELVYERNAVTGETTGKFSKDDRFLGKYFFKNDKLFDEVSLGHNRFEDDEKHNAEKEFLASSKKYLALFKKS</sequence>
<comment type="caution">
    <text evidence="2">The sequence shown here is derived from an EMBL/GenBank/DDBJ whole genome shotgun (WGS) entry which is preliminary data.</text>
</comment>
<dbReference type="AlphaFoldDB" id="A0A4Q1CIN3"/>
<evidence type="ECO:0000313" key="3">
    <source>
        <dbReference type="Proteomes" id="UP000290204"/>
    </source>
</evidence>
<gene>
    <name evidence="2" type="ORF">ESA94_08350</name>
</gene>
<protein>
    <submittedName>
        <fullName evidence="2">Uncharacterized protein</fullName>
    </submittedName>
</protein>
<keyword evidence="1" id="KW-0732">Signal</keyword>